<dbReference type="EMBL" id="GL732539">
    <property type="protein sequence ID" value="EFX82847.1"/>
    <property type="molecule type" value="Genomic_DNA"/>
</dbReference>
<organism evidence="1 2">
    <name type="scientific">Daphnia pulex</name>
    <name type="common">Water flea</name>
    <dbReference type="NCBI Taxonomy" id="6669"/>
    <lineage>
        <taxon>Eukaryota</taxon>
        <taxon>Metazoa</taxon>
        <taxon>Ecdysozoa</taxon>
        <taxon>Arthropoda</taxon>
        <taxon>Crustacea</taxon>
        <taxon>Branchiopoda</taxon>
        <taxon>Diplostraca</taxon>
        <taxon>Cladocera</taxon>
        <taxon>Anomopoda</taxon>
        <taxon>Daphniidae</taxon>
        <taxon>Daphnia</taxon>
    </lineage>
</organism>
<accession>E9GCK7</accession>
<sequence>MRELTFIFRSDSNLNPSLDSPGVNCANRHKEKDPSRVIWEKDEPAGQEERVTFGLDINITTYPKECKKGPFRIVFAGCSAEALASRISNDAEAKVVIDC</sequence>
<gene>
    <name evidence="1" type="ORF">DAPPUDRAFT_316340</name>
</gene>
<dbReference type="Proteomes" id="UP000000305">
    <property type="component" value="Unassembled WGS sequence"/>
</dbReference>
<reference evidence="1 2" key="1">
    <citation type="journal article" date="2011" name="Science">
        <title>The ecoresponsive genome of Daphnia pulex.</title>
        <authorList>
            <person name="Colbourne J.K."/>
            <person name="Pfrender M.E."/>
            <person name="Gilbert D."/>
            <person name="Thomas W.K."/>
            <person name="Tucker A."/>
            <person name="Oakley T.H."/>
            <person name="Tokishita S."/>
            <person name="Aerts A."/>
            <person name="Arnold G.J."/>
            <person name="Basu M.K."/>
            <person name="Bauer D.J."/>
            <person name="Caceres C.E."/>
            <person name="Carmel L."/>
            <person name="Casola C."/>
            <person name="Choi J.H."/>
            <person name="Detter J.C."/>
            <person name="Dong Q."/>
            <person name="Dusheyko S."/>
            <person name="Eads B.D."/>
            <person name="Frohlich T."/>
            <person name="Geiler-Samerotte K.A."/>
            <person name="Gerlach D."/>
            <person name="Hatcher P."/>
            <person name="Jogdeo S."/>
            <person name="Krijgsveld J."/>
            <person name="Kriventseva E.V."/>
            <person name="Kultz D."/>
            <person name="Laforsch C."/>
            <person name="Lindquist E."/>
            <person name="Lopez J."/>
            <person name="Manak J.R."/>
            <person name="Muller J."/>
            <person name="Pangilinan J."/>
            <person name="Patwardhan R.P."/>
            <person name="Pitluck S."/>
            <person name="Pritham E.J."/>
            <person name="Rechtsteiner A."/>
            <person name="Rho M."/>
            <person name="Rogozin I.B."/>
            <person name="Sakarya O."/>
            <person name="Salamov A."/>
            <person name="Schaack S."/>
            <person name="Shapiro H."/>
            <person name="Shiga Y."/>
            <person name="Skalitzky C."/>
            <person name="Smith Z."/>
            <person name="Souvorov A."/>
            <person name="Sung W."/>
            <person name="Tang Z."/>
            <person name="Tsuchiya D."/>
            <person name="Tu H."/>
            <person name="Vos H."/>
            <person name="Wang M."/>
            <person name="Wolf Y.I."/>
            <person name="Yamagata H."/>
            <person name="Yamada T."/>
            <person name="Ye Y."/>
            <person name="Shaw J.R."/>
            <person name="Andrews J."/>
            <person name="Crease T.J."/>
            <person name="Tang H."/>
            <person name="Lucas S.M."/>
            <person name="Robertson H.M."/>
            <person name="Bork P."/>
            <person name="Koonin E.V."/>
            <person name="Zdobnov E.M."/>
            <person name="Grigoriev I.V."/>
            <person name="Lynch M."/>
            <person name="Boore J.L."/>
        </authorList>
    </citation>
    <scope>NUCLEOTIDE SEQUENCE [LARGE SCALE GENOMIC DNA]</scope>
</reference>
<proteinExistence type="predicted"/>
<evidence type="ECO:0000313" key="2">
    <source>
        <dbReference type="Proteomes" id="UP000000305"/>
    </source>
</evidence>
<evidence type="ECO:0000313" key="1">
    <source>
        <dbReference type="EMBL" id="EFX82847.1"/>
    </source>
</evidence>
<dbReference type="AlphaFoldDB" id="E9GCK7"/>
<dbReference type="HOGENOM" id="CLU_2322708_0_0_1"/>
<dbReference type="InParanoid" id="E9GCK7"/>
<name>E9GCK7_DAPPU</name>
<keyword evidence="2" id="KW-1185">Reference proteome</keyword>
<protein>
    <submittedName>
        <fullName evidence="1">Uncharacterized protein</fullName>
    </submittedName>
</protein>
<dbReference type="KEGG" id="dpx:DAPPUDRAFT_316340"/>